<evidence type="ECO:0000313" key="2">
    <source>
        <dbReference type="EMBL" id="RIE05810.1"/>
    </source>
</evidence>
<dbReference type="EMBL" id="QXIS01000032">
    <property type="protein sequence ID" value="RIE05810.1"/>
    <property type="molecule type" value="Genomic_DNA"/>
</dbReference>
<feature type="transmembrane region" description="Helical" evidence="1">
    <location>
        <begin position="180"/>
        <end position="202"/>
    </location>
</feature>
<feature type="transmembrane region" description="Helical" evidence="1">
    <location>
        <begin position="355"/>
        <end position="375"/>
    </location>
</feature>
<keyword evidence="3" id="KW-1185">Reference proteome</keyword>
<keyword evidence="1" id="KW-0812">Transmembrane</keyword>
<evidence type="ECO:0000256" key="1">
    <source>
        <dbReference type="SAM" id="Phobius"/>
    </source>
</evidence>
<sequence length="513" mass="55769">MKQFGRSLRAVWHGTIWQWWFLLAGFSRVVAEGASFVVSIMLMYTLGDAYAGKALFTPELTLWYLGTAGNDPLQWFNARALQVVTAYALGWLLVGLLPAWRKRRPRHALVMLETACVFVAANLTALALWIFVFKYDSHTITSTNWVLVVFQAFTLPAYCIVGAVVAMAGARATWRTAGRALAVGLSLFFINLACERSSGWVLARLFSNMDFAPLWAGLLQPALTIGVFTVAALFVYAAVADSENLRAALRKGLAFLLQHLWLAFAVGTVLLISNPSVIYVIEKILSWLRVSYASGLDGNSRFSLIDVHTFLVFVALAITSQYYADAKKPRVAEQVTSAKSVPARGNGLLAVKWQLAMATPLLVLALATVSLAPALSSPRTSDSLFGAATTTTITLAGSSAHWDAKYIVLMRTPLKNGETRCSANLDVSWTGPSSETITQVRYELSDQGELKPGTLSAESGDLGAESGRWVLHNEGLIVGRYSGPGATQELLLTITWKGQTETMSLGITQNQTD</sequence>
<protein>
    <submittedName>
        <fullName evidence="2">Uncharacterized protein</fullName>
    </submittedName>
</protein>
<feature type="transmembrane region" description="Helical" evidence="1">
    <location>
        <begin position="260"/>
        <end position="281"/>
    </location>
</feature>
<accession>A0A398CUK4</accession>
<evidence type="ECO:0000313" key="3">
    <source>
        <dbReference type="Proteomes" id="UP000266328"/>
    </source>
</evidence>
<feature type="transmembrane region" description="Helical" evidence="1">
    <location>
        <begin position="214"/>
        <end position="239"/>
    </location>
</feature>
<reference evidence="2 3" key="1">
    <citation type="submission" date="2018-09" db="EMBL/GenBank/DDBJ databases">
        <title>Discovery and Ecogenomic Context for Candidatus Cryosericales, a Global Caldiserica Order Active in Thawing Permafrost.</title>
        <authorList>
            <person name="Martinez M.A."/>
            <person name="Woodcroft B.J."/>
            <person name="Ignacio Espinoza J.C."/>
            <person name="Zayed A."/>
            <person name="Singleton C.M."/>
            <person name="Boyd J."/>
            <person name="Li Y.-F."/>
            <person name="Purvine S."/>
            <person name="Maughan H."/>
            <person name="Hodgkins S.B."/>
            <person name="Anderson D."/>
            <person name="Sederholm M."/>
            <person name="Temperton B."/>
            <person name="Saleska S.R."/>
            <person name="Tyson G.W."/>
            <person name="Rich V.I."/>
        </authorList>
    </citation>
    <scope>NUCLEOTIDE SEQUENCE [LARGE SCALE GENOMIC DNA]</scope>
    <source>
        <strain evidence="2 3">SMC7</strain>
    </source>
</reference>
<feature type="transmembrane region" description="Helical" evidence="1">
    <location>
        <begin position="112"/>
        <end position="133"/>
    </location>
</feature>
<dbReference type="OrthoDB" id="9891592at2"/>
<feature type="transmembrane region" description="Helical" evidence="1">
    <location>
        <begin position="20"/>
        <end position="46"/>
    </location>
</feature>
<name>A0A398CUK4_9BACT</name>
<dbReference type="Proteomes" id="UP000266328">
    <property type="component" value="Unassembled WGS sequence"/>
</dbReference>
<organism evidence="2 3">
    <name type="scientific">Candidatus Cryosericum terrychapinii</name>
    <dbReference type="NCBI Taxonomy" id="2290919"/>
    <lineage>
        <taxon>Bacteria</taxon>
        <taxon>Pseudomonadati</taxon>
        <taxon>Caldisericota/Cryosericota group</taxon>
        <taxon>Candidatus Cryosericota</taxon>
        <taxon>Candidatus Cryosericia</taxon>
        <taxon>Candidatus Cryosericales</taxon>
        <taxon>Candidatus Cryosericaceae</taxon>
        <taxon>Candidatus Cryosericum</taxon>
    </lineage>
</organism>
<proteinExistence type="predicted"/>
<gene>
    <name evidence="2" type="ORF">SMC7_05265</name>
</gene>
<dbReference type="RefSeq" id="WP_119089305.1">
    <property type="nucleotide sequence ID" value="NZ_QXIS01000032.1"/>
</dbReference>
<keyword evidence="1" id="KW-1133">Transmembrane helix</keyword>
<comment type="caution">
    <text evidence="2">The sequence shown here is derived from an EMBL/GenBank/DDBJ whole genome shotgun (WGS) entry which is preliminary data.</text>
</comment>
<feature type="transmembrane region" description="Helical" evidence="1">
    <location>
        <begin position="80"/>
        <end position="100"/>
    </location>
</feature>
<feature type="transmembrane region" description="Helical" evidence="1">
    <location>
        <begin position="301"/>
        <end position="324"/>
    </location>
</feature>
<feature type="transmembrane region" description="Helical" evidence="1">
    <location>
        <begin position="145"/>
        <end position="168"/>
    </location>
</feature>
<dbReference type="AlphaFoldDB" id="A0A398CUK4"/>
<keyword evidence="1" id="KW-0472">Membrane</keyword>